<gene>
    <name evidence="2" type="ORF">PQ477_15795</name>
</gene>
<proteinExistence type="predicted"/>
<dbReference type="RefSeq" id="WP_274272457.1">
    <property type="nucleotide sequence ID" value="NZ_CP117834.1"/>
</dbReference>
<feature type="compositionally biased region" description="Low complexity" evidence="1">
    <location>
        <begin position="22"/>
        <end position="44"/>
    </location>
</feature>
<keyword evidence="3" id="KW-1185">Reference proteome</keyword>
<sequence>MKKINKLPFDLQYFAENPPPSGDQQTDQTDQSGGQQQEPSGQQEEPPKSFTQDDVNNISAKEAKKAQEKLLKQLGIDNFDTAKDGMAKFKEWQESQKTEQEKQTERLQELEKGNTSLTDENATLKAQMSAMKAGVKADSVEDVVVLAQRLVNDDTDMDAAIKQVIERYPHFGADEQKEEGPPKPSFSNGQHQKQEQTEAEKWASAFGIKQQ</sequence>
<name>A0ABY7W3F0_9BACI</name>
<feature type="region of interest" description="Disordered" evidence="1">
    <location>
        <begin position="167"/>
        <end position="211"/>
    </location>
</feature>
<dbReference type="EMBL" id="CP117834">
    <property type="protein sequence ID" value="WDF02949.1"/>
    <property type="molecule type" value="Genomic_DNA"/>
</dbReference>
<reference evidence="2 3" key="1">
    <citation type="submission" date="2023-02" db="EMBL/GenBank/DDBJ databases">
        <authorList>
            <person name="Liu G."/>
        </authorList>
    </citation>
    <scope>NUCLEOTIDE SEQUENCE [LARGE SCALE GENOMIC DNA]</scope>
    <source>
        <strain evidence="2 3">DSM 23008</strain>
    </source>
</reference>
<feature type="compositionally biased region" description="Basic and acidic residues" evidence="1">
    <location>
        <begin position="90"/>
        <end position="112"/>
    </location>
</feature>
<feature type="region of interest" description="Disordered" evidence="1">
    <location>
        <begin position="90"/>
        <end position="119"/>
    </location>
</feature>
<evidence type="ECO:0000313" key="3">
    <source>
        <dbReference type="Proteomes" id="UP001215143"/>
    </source>
</evidence>
<feature type="compositionally biased region" description="Basic and acidic residues" evidence="1">
    <location>
        <begin position="167"/>
        <end position="181"/>
    </location>
</feature>
<evidence type="ECO:0000313" key="2">
    <source>
        <dbReference type="EMBL" id="WDF02949.1"/>
    </source>
</evidence>
<evidence type="ECO:0000256" key="1">
    <source>
        <dbReference type="SAM" id="MobiDB-lite"/>
    </source>
</evidence>
<protein>
    <recommendedName>
        <fullName evidence="4">Phage protein</fullName>
    </recommendedName>
</protein>
<feature type="region of interest" description="Disordered" evidence="1">
    <location>
        <begin position="1"/>
        <end position="64"/>
    </location>
</feature>
<accession>A0ABY7W3F0</accession>
<dbReference type="Proteomes" id="UP001215143">
    <property type="component" value="Chromosome"/>
</dbReference>
<organism evidence="2 3">
    <name type="scientific">Shouchella hunanensis</name>
    <dbReference type="NCBI Taxonomy" id="766894"/>
    <lineage>
        <taxon>Bacteria</taxon>
        <taxon>Bacillati</taxon>
        <taxon>Bacillota</taxon>
        <taxon>Bacilli</taxon>
        <taxon>Bacillales</taxon>
        <taxon>Bacillaceae</taxon>
        <taxon>Shouchella</taxon>
    </lineage>
</organism>
<feature type="compositionally biased region" description="Polar residues" evidence="1">
    <location>
        <begin position="49"/>
        <end position="59"/>
    </location>
</feature>
<feature type="compositionally biased region" description="Basic and acidic residues" evidence="1">
    <location>
        <begin position="192"/>
        <end position="201"/>
    </location>
</feature>
<evidence type="ECO:0008006" key="4">
    <source>
        <dbReference type="Google" id="ProtNLM"/>
    </source>
</evidence>